<proteinExistence type="predicted"/>
<dbReference type="GO" id="GO:0051276">
    <property type="term" value="P:chromosome organization"/>
    <property type="evidence" value="ECO:0007669"/>
    <property type="project" value="InterPro"/>
</dbReference>
<keyword evidence="1" id="KW-1188">Viral release from host cell</keyword>
<dbReference type="Gene3D" id="1.10.10.1400">
    <property type="entry name" value="Terminase, small subunit, N-terminal DNA-binding domain, HTH motif"/>
    <property type="match status" value="1"/>
</dbReference>
<protein>
    <submittedName>
        <fullName evidence="3">Terminase small subunit</fullName>
    </submittedName>
</protein>
<accession>A0A8S5NG02</accession>
<sequence>MNLTPKQRAFADFYIELGNATEAARRAGYSAKTAKSIGAENLTKPDKT</sequence>
<evidence type="ECO:0000256" key="2">
    <source>
        <dbReference type="ARBA" id="ARBA00023219"/>
    </source>
</evidence>
<reference evidence="3" key="1">
    <citation type="journal article" date="2021" name="Proc. Natl. Acad. Sci. U.S.A.">
        <title>A Catalog of Tens of Thousands of Viruses from Human Metagenomes Reveals Hidden Associations with Chronic Diseases.</title>
        <authorList>
            <person name="Tisza M.J."/>
            <person name="Buck C.B."/>
        </authorList>
    </citation>
    <scope>NUCLEOTIDE SEQUENCE</scope>
    <source>
        <strain evidence="3">Ct0UA44</strain>
    </source>
</reference>
<dbReference type="EMBL" id="BK015157">
    <property type="protein sequence ID" value="DAD93316.1"/>
    <property type="molecule type" value="Genomic_DNA"/>
</dbReference>
<organism evidence="3">
    <name type="scientific">Siphoviridae sp. ct0UA44</name>
    <dbReference type="NCBI Taxonomy" id="2826266"/>
    <lineage>
        <taxon>Viruses</taxon>
        <taxon>Duplodnaviria</taxon>
        <taxon>Heunggongvirae</taxon>
        <taxon>Uroviricota</taxon>
        <taxon>Caudoviricetes</taxon>
    </lineage>
</organism>
<dbReference type="InterPro" id="IPR052404">
    <property type="entry name" value="SPP1-like_terminase"/>
</dbReference>
<dbReference type="PANTHER" id="PTHR41328">
    <property type="entry name" value="TERMINASE SMALL SUBUNIT-RELATED"/>
    <property type="match status" value="1"/>
</dbReference>
<evidence type="ECO:0000313" key="3">
    <source>
        <dbReference type="EMBL" id="DAD93316.1"/>
    </source>
</evidence>
<keyword evidence="2" id="KW-0231">Viral genome packaging</keyword>
<dbReference type="PANTHER" id="PTHR41328:SF2">
    <property type="entry name" value="TERMINASE SMALL SUBUNIT"/>
    <property type="match status" value="1"/>
</dbReference>
<dbReference type="InterPro" id="IPR005335">
    <property type="entry name" value="Terminase_ssu"/>
</dbReference>
<dbReference type="InterPro" id="IPR038713">
    <property type="entry name" value="Terminase_Gp1_N_sf"/>
</dbReference>
<dbReference type="Pfam" id="PF03592">
    <property type="entry name" value="Terminase_2"/>
    <property type="match status" value="1"/>
</dbReference>
<evidence type="ECO:0000256" key="1">
    <source>
        <dbReference type="ARBA" id="ARBA00022612"/>
    </source>
</evidence>
<name>A0A8S5NG02_9CAUD</name>